<keyword evidence="1" id="KW-0812">Transmembrane</keyword>
<keyword evidence="1" id="KW-0472">Membrane</keyword>
<feature type="transmembrane region" description="Helical" evidence="1">
    <location>
        <begin position="12"/>
        <end position="37"/>
    </location>
</feature>
<reference evidence="2 3" key="1">
    <citation type="submission" date="2019-09" db="EMBL/GenBank/DDBJ databases">
        <authorList>
            <person name="Mazhar S."/>
            <person name="Altermann E."/>
            <person name="Hill C."/>
            <person name="Mcauliffe O."/>
        </authorList>
    </citation>
    <scope>NUCLEOTIDE SEQUENCE [LARGE SCALE GENOMIC DNA]</scope>
    <source>
        <strain evidence="2 3">ATCC 51831</strain>
    </source>
</reference>
<organism evidence="2 3">
    <name type="scientific">Macrococcus equipercicus</name>
    <dbReference type="NCBI Taxonomy" id="69967"/>
    <lineage>
        <taxon>Bacteria</taxon>
        <taxon>Bacillati</taxon>
        <taxon>Bacillota</taxon>
        <taxon>Bacilli</taxon>
        <taxon>Bacillales</taxon>
        <taxon>Staphylococcaceae</taxon>
        <taxon>Macrococcus</taxon>
    </lineage>
</organism>
<accession>A0ABQ6R9K3</accession>
<protein>
    <submittedName>
        <fullName evidence="2">Uncharacterized protein</fullName>
    </submittedName>
</protein>
<sequence>MLEWLMSLISEGLMLSCIAYYLISFSPLLVTLLYILFHIKVTINLICRFKLPTAVIIVHQCIAAWRFPILRWRIRCLAKLSDEEDLSPVY</sequence>
<proteinExistence type="predicted"/>
<comment type="caution">
    <text evidence="2">The sequence shown here is derived from an EMBL/GenBank/DDBJ whole genome shotgun (WGS) entry which is preliminary data.</text>
</comment>
<keyword evidence="1" id="KW-1133">Transmembrane helix</keyword>
<dbReference type="EMBL" id="SCWC02000002">
    <property type="protein sequence ID" value="KAA1039947.1"/>
    <property type="molecule type" value="Genomic_DNA"/>
</dbReference>
<keyword evidence="3" id="KW-1185">Reference proteome</keyword>
<evidence type="ECO:0000313" key="3">
    <source>
        <dbReference type="Proteomes" id="UP000295735"/>
    </source>
</evidence>
<dbReference type="RefSeq" id="WP_149458415.1">
    <property type="nucleotide sequence ID" value="NZ_SCWC02000002.1"/>
</dbReference>
<name>A0ABQ6R9K3_9STAP</name>
<evidence type="ECO:0000256" key="1">
    <source>
        <dbReference type="SAM" id="Phobius"/>
    </source>
</evidence>
<gene>
    <name evidence="2" type="ORF">ERX35_002870</name>
</gene>
<dbReference type="Proteomes" id="UP000295735">
    <property type="component" value="Unassembled WGS sequence"/>
</dbReference>
<evidence type="ECO:0000313" key="2">
    <source>
        <dbReference type="EMBL" id="KAA1039947.1"/>
    </source>
</evidence>